<keyword evidence="2" id="KW-1185">Reference proteome</keyword>
<evidence type="ECO:0000313" key="2">
    <source>
        <dbReference type="Proteomes" id="UP000784294"/>
    </source>
</evidence>
<dbReference type="Proteomes" id="UP000784294">
    <property type="component" value="Unassembled WGS sequence"/>
</dbReference>
<comment type="caution">
    <text evidence="1">The sequence shown here is derived from an EMBL/GenBank/DDBJ whole genome shotgun (WGS) entry which is preliminary data.</text>
</comment>
<name>A0A3S5CJG2_9PLAT</name>
<gene>
    <name evidence="1" type="ORF">PXEA_LOCUS6728</name>
</gene>
<evidence type="ECO:0000313" key="1">
    <source>
        <dbReference type="EMBL" id="VEL13288.1"/>
    </source>
</evidence>
<sequence length="182" mass="20406">MWWVCSAAAVACRRKLGGLVGGVRAGGCSRGGRRFVVVAQMVPLKREIGKRVEHHQLSRRKEVDVAGELGKEGFHYTHGAHDRGCPMAGGMRWCDNSEWGRRRKRALEGQMRYGTASTRIESQHPRLRGQQNFDRPGVLQAKPIQFCLSRLQLTLLLQRPNCTSNGRFTSPVKVSLISRNTL</sequence>
<dbReference type="AlphaFoldDB" id="A0A3S5CJG2"/>
<accession>A0A3S5CJG2</accession>
<proteinExistence type="predicted"/>
<reference evidence="1" key="1">
    <citation type="submission" date="2018-11" db="EMBL/GenBank/DDBJ databases">
        <authorList>
            <consortium name="Pathogen Informatics"/>
        </authorList>
    </citation>
    <scope>NUCLEOTIDE SEQUENCE</scope>
</reference>
<organism evidence="1 2">
    <name type="scientific">Protopolystoma xenopodis</name>
    <dbReference type="NCBI Taxonomy" id="117903"/>
    <lineage>
        <taxon>Eukaryota</taxon>
        <taxon>Metazoa</taxon>
        <taxon>Spiralia</taxon>
        <taxon>Lophotrochozoa</taxon>
        <taxon>Platyhelminthes</taxon>
        <taxon>Monogenea</taxon>
        <taxon>Polyopisthocotylea</taxon>
        <taxon>Polystomatidea</taxon>
        <taxon>Polystomatidae</taxon>
        <taxon>Protopolystoma</taxon>
    </lineage>
</organism>
<protein>
    <submittedName>
        <fullName evidence="1">Uncharacterized protein</fullName>
    </submittedName>
</protein>
<dbReference type="EMBL" id="CAAALY010017334">
    <property type="protein sequence ID" value="VEL13288.1"/>
    <property type="molecule type" value="Genomic_DNA"/>
</dbReference>